<keyword evidence="5 12" id="KW-0132">Cell division</keyword>
<dbReference type="STRING" id="1549855.AY555_08060"/>
<evidence type="ECO:0000256" key="15">
    <source>
        <dbReference type="SAM" id="MobiDB-lite"/>
    </source>
</evidence>
<comment type="function">
    <text evidence="10 12">Involved in protein export. Acts as a chaperone by maintaining the newly synthesized protein in an open conformation. Functions as a peptidyl-prolyl cis-trans isomerase.</text>
</comment>
<dbReference type="InterPro" id="IPR037041">
    <property type="entry name" value="Trigger_fac_C_sf"/>
</dbReference>
<proteinExistence type="inferred from homology"/>
<evidence type="ECO:0000256" key="1">
    <source>
        <dbReference type="ARBA" id="ARBA00000971"/>
    </source>
</evidence>
<protein>
    <recommendedName>
        <fullName evidence="4 12">Trigger factor</fullName>
        <shortName evidence="12">TF</shortName>
        <ecNumber evidence="3 12">5.2.1.8</ecNumber>
    </recommendedName>
    <alternativeName>
        <fullName evidence="11 12">PPIase</fullName>
    </alternativeName>
</protein>
<dbReference type="Gene3D" id="3.10.50.40">
    <property type="match status" value="1"/>
</dbReference>
<comment type="domain">
    <text evidence="12">Consists of 3 domains; the N-terminus binds the ribosome, the middle domain has PPIase activity, while the C-terminus has intrinsic chaperone activity on its own.</text>
</comment>
<keyword evidence="9 12" id="KW-0131">Cell cycle</keyword>
<evidence type="ECO:0000256" key="2">
    <source>
        <dbReference type="ARBA" id="ARBA00005464"/>
    </source>
</evidence>
<evidence type="ECO:0000256" key="14">
    <source>
        <dbReference type="RuleBase" id="RU003914"/>
    </source>
</evidence>
<evidence type="ECO:0000313" key="17">
    <source>
        <dbReference type="EMBL" id="AMW35137.1"/>
    </source>
</evidence>
<dbReference type="PANTHER" id="PTHR30560:SF3">
    <property type="entry name" value="TRIGGER FACTOR-LIKE PROTEIN TIG, CHLOROPLASTIC"/>
    <property type="match status" value="1"/>
</dbReference>
<dbReference type="GO" id="GO:0044183">
    <property type="term" value="F:protein folding chaperone"/>
    <property type="evidence" value="ECO:0007669"/>
    <property type="project" value="TreeGrafter"/>
</dbReference>
<reference evidence="17 18" key="1">
    <citation type="submission" date="2016-02" db="EMBL/GenBank/DDBJ databases">
        <title>Complete Genome of H5569, the type strain of the newly described species Haematospirillium jordaniae.</title>
        <authorList>
            <person name="Nicholson A.C."/>
            <person name="Humrighouse B.W."/>
            <person name="Loparov V."/>
            <person name="McQuiston J.R."/>
        </authorList>
    </citation>
    <scope>NUCLEOTIDE SEQUENCE [LARGE SCALE GENOMIC DNA]</scope>
    <source>
        <strain evidence="17 18">H5569</strain>
    </source>
</reference>
<dbReference type="HAMAP" id="MF_00303">
    <property type="entry name" value="Trigger_factor_Tig"/>
    <property type="match status" value="1"/>
</dbReference>
<dbReference type="AlphaFoldDB" id="A0A143DEJ9"/>
<dbReference type="InterPro" id="IPR036611">
    <property type="entry name" value="Trigger_fac_ribosome-bd_sf"/>
</dbReference>
<dbReference type="SUPFAM" id="SSF102735">
    <property type="entry name" value="Trigger factor ribosome-binding domain"/>
    <property type="match status" value="1"/>
</dbReference>
<dbReference type="InterPro" id="IPR008881">
    <property type="entry name" value="Trigger_fac_ribosome-bd_bac"/>
</dbReference>
<organism evidence="17 18">
    <name type="scientific">Haematospirillum jordaniae</name>
    <dbReference type="NCBI Taxonomy" id="1549855"/>
    <lineage>
        <taxon>Bacteria</taxon>
        <taxon>Pseudomonadati</taxon>
        <taxon>Pseudomonadota</taxon>
        <taxon>Alphaproteobacteria</taxon>
        <taxon>Rhodospirillales</taxon>
        <taxon>Novispirillaceae</taxon>
        <taxon>Haematospirillum</taxon>
    </lineage>
</organism>
<keyword evidence="6 12" id="KW-0697">Rotamase</keyword>
<dbReference type="Pfam" id="PF05697">
    <property type="entry name" value="Trigger_N"/>
    <property type="match status" value="1"/>
</dbReference>
<dbReference type="GO" id="GO:0043335">
    <property type="term" value="P:protein unfolding"/>
    <property type="evidence" value="ECO:0007669"/>
    <property type="project" value="TreeGrafter"/>
</dbReference>
<dbReference type="GO" id="GO:0051083">
    <property type="term" value="P:'de novo' cotranslational protein folding"/>
    <property type="evidence" value="ECO:0007669"/>
    <property type="project" value="TreeGrafter"/>
</dbReference>
<gene>
    <name evidence="12" type="primary">tig</name>
    <name evidence="17" type="ORF">AY555_08060</name>
</gene>
<dbReference type="PANTHER" id="PTHR30560">
    <property type="entry name" value="TRIGGER FACTOR CHAPERONE AND PEPTIDYL-PROLYL CIS/TRANS ISOMERASE"/>
    <property type="match status" value="1"/>
</dbReference>
<evidence type="ECO:0000256" key="7">
    <source>
        <dbReference type="ARBA" id="ARBA00023186"/>
    </source>
</evidence>
<evidence type="ECO:0000256" key="4">
    <source>
        <dbReference type="ARBA" id="ARBA00016902"/>
    </source>
</evidence>
<feature type="region of interest" description="Disordered" evidence="15">
    <location>
        <begin position="435"/>
        <end position="461"/>
    </location>
</feature>
<keyword evidence="7 12" id="KW-0143">Chaperone</keyword>
<evidence type="ECO:0000256" key="5">
    <source>
        <dbReference type="ARBA" id="ARBA00022618"/>
    </source>
</evidence>
<dbReference type="GeneID" id="53317110"/>
<evidence type="ECO:0000256" key="3">
    <source>
        <dbReference type="ARBA" id="ARBA00013194"/>
    </source>
</evidence>
<evidence type="ECO:0000256" key="8">
    <source>
        <dbReference type="ARBA" id="ARBA00023235"/>
    </source>
</evidence>
<evidence type="ECO:0000259" key="16">
    <source>
        <dbReference type="PROSITE" id="PS50059"/>
    </source>
</evidence>
<dbReference type="Gene3D" id="3.30.70.1050">
    <property type="entry name" value="Trigger factor ribosome-binding domain"/>
    <property type="match status" value="1"/>
</dbReference>
<evidence type="ECO:0000256" key="10">
    <source>
        <dbReference type="ARBA" id="ARBA00024849"/>
    </source>
</evidence>
<dbReference type="EC" id="5.2.1.8" evidence="3 12"/>
<evidence type="ECO:0000313" key="18">
    <source>
        <dbReference type="Proteomes" id="UP000076066"/>
    </source>
</evidence>
<keyword evidence="12" id="KW-0963">Cytoplasm</keyword>
<evidence type="ECO:0000256" key="6">
    <source>
        <dbReference type="ARBA" id="ARBA00023110"/>
    </source>
</evidence>
<evidence type="ECO:0000256" key="13">
    <source>
        <dbReference type="PROSITE-ProRule" id="PRU00277"/>
    </source>
</evidence>
<name>A0A143DEJ9_9PROT</name>
<dbReference type="NCBIfam" id="TIGR00115">
    <property type="entry name" value="tig"/>
    <property type="match status" value="1"/>
</dbReference>
<dbReference type="Pfam" id="PF05698">
    <property type="entry name" value="Trigger_C"/>
    <property type="match status" value="1"/>
</dbReference>
<dbReference type="PIRSF" id="PIRSF003095">
    <property type="entry name" value="Trigger_factor"/>
    <property type="match status" value="1"/>
</dbReference>
<dbReference type="KEGG" id="hjo:AY555_08060"/>
<dbReference type="InterPro" id="IPR005215">
    <property type="entry name" value="Trig_fac"/>
</dbReference>
<comment type="subcellular location">
    <subcellularLocation>
        <location evidence="12">Cytoplasm</location>
    </subcellularLocation>
    <text evidence="12">About half TF is bound to the ribosome near the polypeptide exit tunnel while the other half is free in the cytoplasm.</text>
</comment>
<evidence type="ECO:0000256" key="12">
    <source>
        <dbReference type="HAMAP-Rule" id="MF_00303"/>
    </source>
</evidence>
<dbReference type="PROSITE" id="PS50059">
    <property type="entry name" value="FKBP_PPIASE"/>
    <property type="match status" value="1"/>
</dbReference>
<keyword evidence="8 12" id="KW-0413">Isomerase</keyword>
<dbReference type="GO" id="GO:0043022">
    <property type="term" value="F:ribosome binding"/>
    <property type="evidence" value="ECO:0007669"/>
    <property type="project" value="TreeGrafter"/>
</dbReference>
<comment type="catalytic activity">
    <reaction evidence="1 12 13">
        <text>[protein]-peptidylproline (omega=180) = [protein]-peptidylproline (omega=0)</text>
        <dbReference type="Rhea" id="RHEA:16237"/>
        <dbReference type="Rhea" id="RHEA-COMP:10747"/>
        <dbReference type="Rhea" id="RHEA-COMP:10748"/>
        <dbReference type="ChEBI" id="CHEBI:83833"/>
        <dbReference type="ChEBI" id="CHEBI:83834"/>
        <dbReference type="EC" id="5.2.1.8"/>
    </reaction>
</comment>
<dbReference type="InterPro" id="IPR001179">
    <property type="entry name" value="PPIase_FKBP_dom"/>
</dbReference>
<dbReference type="GO" id="GO:0015031">
    <property type="term" value="P:protein transport"/>
    <property type="evidence" value="ECO:0007669"/>
    <property type="project" value="UniProtKB-UniRule"/>
</dbReference>
<keyword evidence="18" id="KW-1185">Reference proteome</keyword>
<dbReference type="EMBL" id="CP014525">
    <property type="protein sequence ID" value="AMW35137.1"/>
    <property type="molecule type" value="Genomic_DNA"/>
</dbReference>
<dbReference type="SUPFAM" id="SSF54534">
    <property type="entry name" value="FKBP-like"/>
    <property type="match status" value="1"/>
</dbReference>
<dbReference type="GO" id="GO:0003755">
    <property type="term" value="F:peptidyl-prolyl cis-trans isomerase activity"/>
    <property type="evidence" value="ECO:0007669"/>
    <property type="project" value="UniProtKB-UniRule"/>
</dbReference>
<dbReference type="Pfam" id="PF00254">
    <property type="entry name" value="FKBP_C"/>
    <property type="match status" value="1"/>
</dbReference>
<dbReference type="Gene3D" id="1.10.3120.10">
    <property type="entry name" value="Trigger factor, C-terminal domain"/>
    <property type="match status" value="1"/>
</dbReference>
<dbReference type="GO" id="GO:0051301">
    <property type="term" value="P:cell division"/>
    <property type="evidence" value="ECO:0007669"/>
    <property type="project" value="UniProtKB-KW"/>
</dbReference>
<dbReference type="SUPFAM" id="SSF109998">
    <property type="entry name" value="Triger factor/SurA peptide-binding domain-like"/>
    <property type="match status" value="1"/>
</dbReference>
<dbReference type="InterPro" id="IPR027304">
    <property type="entry name" value="Trigger_fact/SurA_dom_sf"/>
</dbReference>
<dbReference type="GO" id="GO:0005737">
    <property type="term" value="C:cytoplasm"/>
    <property type="evidence" value="ECO:0007669"/>
    <property type="project" value="UniProtKB-SubCell"/>
</dbReference>
<evidence type="ECO:0000256" key="11">
    <source>
        <dbReference type="ARBA" id="ARBA00029986"/>
    </source>
</evidence>
<accession>A0A143DEJ9</accession>
<dbReference type="OrthoDB" id="9767721at2"/>
<feature type="domain" description="PPIase FKBP-type" evidence="16">
    <location>
        <begin position="163"/>
        <end position="251"/>
    </location>
</feature>
<dbReference type="InterPro" id="IPR008880">
    <property type="entry name" value="Trigger_fac_C"/>
</dbReference>
<dbReference type="FunFam" id="3.10.50.40:FF:000001">
    <property type="entry name" value="Trigger factor"/>
    <property type="match status" value="1"/>
</dbReference>
<dbReference type="InterPro" id="IPR046357">
    <property type="entry name" value="PPIase_dom_sf"/>
</dbReference>
<comment type="similarity">
    <text evidence="2 12 14">Belongs to the FKBP-type PPIase family. Tig subfamily.</text>
</comment>
<sequence>MQVTQTNADGLKHAFKIVVPAGDIGNKVESRLKEVATRVSIAGFRPGKVPMSIVRKRYAASIMGEVLEDAVQGGVRSTLEQKKLTPAAQPKIEVVSFDEGKDLEFTMEFEALPEIGETDFAAVQLVKPVVEFEDAEVEEALVRIAQSRKVNEVVEEARKAETGDILEIDFVGRIGGEEFPGGKGESYDLELGSGSFIPGFEEQLVGAKSGDSVTVTVTFPESYHAKDLAGKEAAFDVNVKALKQAKVPELDDAFAKSAGFDDMAALRTAVREQIQSDYDNLARGRMKRELLDKLSEMVSFSVPQGMIDAEFSGIWPEIEAAMKNDALEEEDKGKSEDDLRAEYTAIAERRVRLGLLLADTGRRNEVQVTQEDLNHAVMREAMRYPGQERAVFQYFQSNKQALDQLRAPIYEDKVVDLILGKVTCTDQEMSPAELMETGEDSTALKKAAKKKVAKKSGAAAG</sequence>
<dbReference type="Proteomes" id="UP000076066">
    <property type="component" value="Chromosome"/>
</dbReference>
<dbReference type="RefSeq" id="WP_066135449.1">
    <property type="nucleotide sequence ID" value="NZ_CP014525.1"/>
</dbReference>
<evidence type="ECO:0000256" key="9">
    <source>
        <dbReference type="ARBA" id="ARBA00023306"/>
    </source>
</evidence>